<evidence type="ECO:0000256" key="3">
    <source>
        <dbReference type="ARBA" id="ARBA00023125"/>
    </source>
</evidence>
<evidence type="ECO:0000256" key="2">
    <source>
        <dbReference type="ARBA" id="ARBA00022747"/>
    </source>
</evidence>
<gene>
    <name evidence="5" type="ORF">SORDD05_00483</name>
</gene>
<dbReference type="GO" id="GO:0009307">
    <property type="term" value="P:DNA restriction-modification system"/>
    <property type="evidence" value="ECO:0007669"/>
    <property type="project" value="UniProtKB-KW"/>
</dbReference>
<comment type="similarity">
    <text evidence="1">Belongs to the type-I restriction system S methylase family.</text>
</comment>
<evidence type="ECO:0000313" key="6">
    <source>
        <dbReference type="Proteomes" id="UP000070541"/>
    </source>
</evidence>
<sequence length="387" mass="43601">MKKVKLCDLGKIITGNTPSKKILEFYDSNDIPFIKPDDFKTIDEISSSKGNKNYISENARNNARIAPKNSVLVTCIGIIGKVMISESELSFNQQINAIVPNKLILSKYLAYLLLYNKSKLDFISNAPVVPIINKTQFSEFEVTFHEDIDVQEKIIQNLENLDNQILKRRHQSKLLSNLVKSRFNEMFGDPVLNEMGWEKHRLSKLTLKIGSGATPRGGRESYVNEGIALIRSMNVYDGKFIFKDLAYLTNVQAEKLNNVIVESDDVLLNITGASVSRCCIVPQNILPARVNQHVSIIRCKKHLLSPIFLNQLLITSEFKSLLLKIGESSGATRQAITKNQIEELYIPLPPLSLQNEFADFVAQVDKSQFACGIVIKLWRNSLKSSII</sequence>
<dbReference type="PANTHER" id="PTHR30408:SF12">
    <property type="entry name" value="TYPE I RESTRICTION ENZYME MJAVIII SPECIFICITY SUBUNIT"/>
    <property type="match status" value="1"/>
</dbReference>
<proteinExistence type="inferred from homology"/>
<dbReference type="EC" id="3.1.21.3" evidence="5"/>
<dbReference type="GO" id="GO:0009035">
    <property type="term" value="F:type I site-specific deoxyribonuclease activity"/>
    <property type="evidence" value="ECO:0007669"/>
    <property type="project" value="UniProtKB-EC"/>
</dbReference>
<organism evidence="5 6">
    <name type="scientific">Streptococcus oralis</name>
    <dbReference type="NCBI Taxonomy" id="1303"/>
    <lineage>
        <taxon>Bacteria</taxon>
        <taxon>Bacillati</taxon>
        <taxon>Bacillota</taxon>
        <taxon>Bacilli</taxon>
        <taxon>Lactobacillales</taxon>
        <taxon>Streptococcaceae</taxon>
        <taxon>Streptococcus</taxon>
    </lineage>
</organism>
<reference evidence="5 6" key="1">
    <citation type="submission" date="2016-01" db="EMBL/GenBank/DDBJ databases">
        <title>Highly variable Streptococcus oralis are common among viridans streptococci isolated from primates.</title>
        <authorList>
            <person name="Denapaite D."/>
            <person name="Rieger M."/>
            <person name="Koendgen S."/>
            <person name="Brueckner R."/>
            <person name="Ochigava I."/>
            <person name="Kappeler P."/>
            <person name="Maetz-Rensing K."/>
            <person name="Leendertz F."/>
            <person name="Hakenbeck R."/>
        </authorList>
    </citation>
    <scope>NUCLEOTIDE SEQUENCE [LARGE SCALE GENOMIC DNA]</scope>
    <source>
        <strain evidence="5 6">DD05</strain>
    </source>
</reference>
<accession>A0A139MBW0</accession>
<dbReference type="Pfam" id="PF01420">
    <property type="entry name" value="Methylase_S"/>
    <property type="match status" value="2"/>
</dbReference>
<dbReference type="InterPro" id="IPR000055">
    <property type="entry name" value="Restrct_endonuc_typeI_TRD"/>
</dbReference>
<dbReference type="SUPFAM" id="SSF116734">
    <property type="entry name" value="DNA methylase specificity domain"/>
    <property type="match status" value="2"/>
</dbReference>
<keyword evidence="2" id="KW-0680">Restriction system</keyword>
<dbReference type="PANTHER" id="PTHR30408">
    <property type="entry name" value="TYPE-1 RESTRICTION ENZYME ECOKI SPECIFICITY PROTEIN"/>
    <property type="match status" value="1"/>
</dbReference>
<feature type="domain" description="Type I restriction modification DNA specificity" evidence="4">
    <location>
        <begin position="2"/>
        <end position="169"/>
    </location>
</feature>
<dbReference type="RefSeq" id="WP_061416942.1">
    <property type="nucleotide sequence ID" value="NZ_KQ969037.1"/>
</dbReference>
<dbReference type="InterPro" id="IPR044946">
    <property type="entry name" value="Restrct_endonuc_typeI_TRD_sf"/>
</dbReference>
<dbReference type="Proteomes" id="UP000070541">
    <property type="component" value="Unassembled WGS sequence"/>
</dbReference>
<dbReference type="AlphaFoldDB" id="A0A139MBW0"/>
<dbReference type="InterPro" id="IPR052021">
    <property type="entry name" value="Type-I_RS_S_subunit"/>
</dbReference>
<dbReference type="Gene3D" id="3.90.220.20">
    <property type="entry name" value="DNA methylase specificity domains"/>
    <property type="match status" value="2"/>
</dbReference>
<protein>
    <submittedName>
        <fullName evidence="5">Type I restriction-modification system, specificity subunit S</fullName>
        <ecNumber evidence="5">3.1.21.3</ecNumber>
    </submittedName>
</protein>
<dbReference type="GO" id="GO:0003677">
    <property type="term" value="F:DNA binding"/>
    <property type="evidence" value="ECO:0007669"/>
    <property type="project" value="UniProtKB-KW"/>
</dbReference>
<keyword evidence="5" id="KW-0378">Hydrolase</keyword>
<evidence type="ECO:0000256" key="1">
    <source>
        <dbReference type="ARBA" id="ARBA00010923"/>
    </source>
</evidence>
<dbReference type="CDD" id="cd17293">
    <property type="entry name" value="RMtype1_S_Ppo21ORF8840P_TRD1-CR1_like"/>
    <property type="match status" value="1"/>
</dbReference>
<comment type="caution">
    <text evidence="5">The sequence shown here is derived from an EMBL/GenBank/DDBJ whole genome shotgun (WGS) entry which is preliminary data.</text>
</comment>
<name>A0A139MBW0_STROR</name>
<dbReference type="PATRIC" id="fig|1303.76.peg.503"/>
<evidence type="ECO:0000313" key="5">
    <source>
        <dbReference type="EMBL" id="KXT61250.1"/>
    </source>
</evidence>
<dbReference type="EMBL" id="LQOG01000014">
    <property type="protein sequence ID" value="KXT61250.1"/>
    <property type="molecule type" value="Genomic_DNA"/>
</dbReference>
<keyword evidence="3" id="KW-0238">DNA-binding</keyword>
<evidence type="ECO:0000259" key="4">
    <source>
        <dbReference type="Pfam" id="PF01420"/>
    </source>
</evidence>
<feature type="domain" description="Type I restriction modification DNA specificity" evidence="4">
    <location>
        <begin position="210"/>
        <end position="366"/>
    </location>
</feature>